<name>A0A9W4NV43_9EURO</name>
<proteinExistence type="predicted"/>
<dbReference type="InterPro" id="IPR001789">
    <property type="entry name" value="Sig_transdc_resp-reg_receiver"/>
</dbReference>
<dbReference type="SUPFAM" id="SSF47384">
    <property type="entry name" value="Homodimeric domain of signal transducing histidine kinase"/>
    <property type="match status" value="1"/>
</dbReference>
<dbReference type="GO" id="GO:0000155">
    <property type="term" value="F:phosphorelay sensor kinase activity"/>
    <property type="evidence" value="ECO:0007669"/>
    <property type="project" value="InterPro"/>
</dbReference>
<dbReference type="InterPro" id="IPR036890">
    <property type="entry name" value="HATPase_C_sf"/>
</dbReference>
<dbReference type="SMART" id="SM00387">
    <property type="entry name" value="HATPase_c"/>
    <property type="match status" value="1"/>
</dbReference>
<dbReference type="Pfam" id="PF02518">
    <property type="entry name" value="HATPase_c"/>
    <property type="match status" value="1"/>
</dbReference>
<dbReference type="PROSITE" id="PS50109">
    <property type="entry name" value="HIS_KIN"/>
    <property type="match status" value="1"/>
</dbReference>
<dbReference type="InterPro" id="IPR050956">
    <property type="entry name" value="2C_system_His_kinase"/>
</dbReference>
<dbReference type="InterPro" id="IPR004358">
    <property type="entry name" value="Sig_transdc_His_kin-like_C"/>
</dbReference>
<dbReference type="Gene3D" id="3.30.565.10">
    <property type="entry name" value="Histidine kinase-like ATPase, C-terminal domain"/>
    <property type="match status" value="1"/>
</dbReference>
<dbReference type="CDD" id="cd17546">
    <property type="entry name" value="REC_hyHK_CKI1_RcsC-like"/>
    <property type="match status" value="1"/>
</dbReference>
<evidence type="ECO:0000256" key="3">
    <source>
        <dbReference type="SAM" id="MobiDB-lite"/>
    </source>
</evidence>
<feature type="region of interest" description="Disordered" evidence="3">
    <location>
        <begin position="422"/>
        <end position="463"/>
    </location>
</feature>
<feature type="domain" description="Response regulatory" evidence="5">
    <location>
        <begin position="468"/>
        <end position="595"/>
    </location>
</feature>
<dbReference type="AlphaFoldDB" id="A0A9W4NV43"/>
<evidence type="ECO:0000259" key="5">
    <source>
        <dbReference type="PROSITE" id="PS50110"/>
    </source>
</evidence>
<dbReference type="PROSITE" id="PS50110">
    <property type="entry name" value="RESPONSE_REGULATORY"/>
    <property type="match status" value="1"/>
</dbReference>
<feature type="modified residue" description="4-aspartylphosphate" evidence="2">
    <location>
        <position position="519"/>
    </location>
</feature>
<dbReference type="CDD" id="cd00082">
    <property type="entry name" value="HisKA"/>
    <property type="match status" value="1"/>
</dbReference>
<dbReference type="SMART" id="SM00448">
    <property type="entry name" value="REC"/>
    <property type="match status" value="1"/>
</dbReference>
<feature type="compositionally biased region" description="Low complexity" evidence="3">
    <location>
        <begin position="436"/>
        <end position="452"/>
    </location>
</feature>
<evidence type="ECO:0000313" key="7">
    <source>
        <dbReference type="Proteomes" id="UP001152592"/>
    </source>
</evidence>
<evidence type="ECO:0008006" key="8">
    <source>
        <dbReference type="Google" id="ProtNLM"/>
    </source>
</evidence>
<dbReference type="Gene3D" id="1.10.287.130">
    <property type="match status" value="1"/>
</dbReference>
<dbReference type="InterPro" id="IPR036097">
    <property type="entry name" value="HisK_dim/P_sf"/>
</dbReference>
<dbReference type="Gene3D" id="3.40.50.2300">
    <property type="match status" value="1"/>
</dbReference>
<feature type="compositionally biased region" description="Polar residues" evidence="3">
    <location>
        <begin position="453"/>
        <end position="463"/>
    </location>
</feature>
<dbReference type="SUPFAM" id="SSF55874">
    <property type="entry name" value="ATPase domain of HSP90 chaperone/DNA topoisomerase II/histidine kinase"/>
    <property type="match status" value="1"/>
</dbReference>
<dbReference type="SMART" id="SM00388">
    <property type="entry name" value="HisKA"/>
    <property type="match status" value="1"/>
</dbReference>
<reference evidence="6" key="1">
    <citation type="submission" date="2021-07" db="EMBL/GenBank/DDBJ databases">
        <authorList>
            <person name="Branca A.L. A."/>
        </authorList>
    </citation>
    <scope>NUCLEOTIDE SEQUENCE</scope>
</reference>
<keyword evidence="1 2" id="KW-0597">Phosphoprotein</keyword>
<dbReference type="InterPro" id="IPR011006">
    <property type="entry name" value="CheY-like_superfamily"/>
</dbReference>
<evidence type="ECO:0000259" key="4">
    <source>
        <dbReference type="PROSITE" id="PS50109"/>
    </source>
</evidence>
<dbReference type="InterPro" id="IPR003661">
    <property type="entry name" value="HisK_dim/P_dom"/>
</dbReference>
<dbReference type="PRINTS" id="PR00344">
    <property type="entry name" value="BCTRLSENSOR"/>
</dbReference>
<organism evidence="6 7">
    <name type="scientific">Penicillium salamii</name>
    <dbReference type="NCBI Taxonomy" id="1612424"/>
    <lineage>
        <taxon>Eukaryota</taxon>
        <taxon>Fungi</taxon>
        <taxon>Dikarya</taxon>
        <taxon>Ascomycota</taxon>
        <taxon>Pezizomycotina</taxon>
        <taxon>Eurotiomycetes</taxon>
        <taxon>Eurotiomycetidae</taxon>
        <taxon>Eurotiales</taxon>
        <taxon>Aspergillaceae</taxon>
        <taxon>Penicillium</taxon>
    </lineage>
</organism>
<accession>A0A9W4NV43</accession>
<dbReference type="InterPro" id="IPR003594">
    <property type="entry name" value="HATPase_dom"/>
</dbReference>
<sequence>MRVKENYSVCWSTDIAADFPDLNYSHGHDFIIFFRTSFGGPQSEQTTQLHVEPEGEKSMRRQLWSTTDIGKASILSQLYRTFTEVWQEKEVTLQNNQLMRLLLANSAHEFRTPLNAIINYLEIALDGPLDQETRDNISRSHSASRSLVYIINDLLDLINAENGQRLIKDEVFDLSETLTEATDIFWEEARQKHVDLQVVQHAALPSVLGDQRRVRQVITNLISNAVQHTSSGAVTIESCVVPESLNPDCISVEVSIHDTGSGMSQETVETLFCELEQVSNKGYMKNPKAFDQASDQSQTTEGVLGLGLALVARIVRNMNGQLSLKSEAGKGSCFKIRLEFPIPKEESGQSPAGVAAGYMKTNQGELEQDSAPSCMKQKKDGILCECGETPEFRSGEHGVYIDVNLKTGESRTLALSAENIESEANKPDSHPSPPESTAQSFQSSQRQSLQAAPETQPTDSSPMDWSLHVLVAEDKPINSTIVKKRLEKFGHTVHLTSNGKEFLTVYKESPGRFDAVLMDLQMPIVDGLSATRLIREYEQQEIANESTPAPRIPIFAVSASLVEENRTTYIRTGFDGWIMKPIDFHRLDRLLGGIKHQWVREEHIYKPGEWEEGGWFKG</sequence>
<protein>
    <recommendedName>
        <fullName evidence="8">CheY-like superfamily</fullName>
    </recommendedName>
</protein>
<feature type="domain" description="Histidine kinase" evidence="4">
    <location>
        <begin position="105"/>
        <end position="342"/>
    </location>
</feature>
<dbReference type="Pfam" id="PF00512">
    <property type="entry name" value="HisKA"/>
    <property type="match status" value="1"/>
</dbReference>
<dbReference type="SUPFAM" id="SSF52172">
    <property type="entry name" value="CheY-like"/>
    <property type="match status" value="1"/>
</dbReference>
<dbReference type="OrthoDB" id="4366053at2759"/>
<evidence type="ECO:0000256" key="1">
    <source>
        <dbReference type="ARBA" id="ARBA00022553"/>
    </source>
</evidence>
<comment type="caution">
    <text evidence="6">The sequence shown here is derived from an EMBL/GenBank/DDBJ whole genome shotgun (WGS) entry which is preliminary data.</text>
</comment>
<dbReference type="PANTHER" id="PTHR43719">
    <property type="entry name" value="TWO-COMPONENT HISTIDINE KINASE"/>
    <property type="match status" value="1"/>
</dbReference>
<evidence type="ECO:0000313" key="6">
    <source>
        <dbReference type="EMBL" id="CAG8420163.1"/>
    </source>
</evidence>
<dbReference type="EMBL" id="CAJVPD010000282">
    <property type="protein sequence ID" value="CAG8420163.1"/>
    <property type="molecule type" value="Genomic_DNA"/>
</dbReference>
<dbReference type="InterPro" id="IPR005467">
    <property type="entry name" value="His_kinase_dom"/>
</dbReference>
<dbReference type="Pfam" id="PF00072">
    <property type="entry name" value="Response_reg"/>
    <property type="match status" value="1"/>
</dbReference>
<dbReference type="PANTHER" id="PTHR43719:SF28">
    <property type="entry name" value="PEROXIDE STRESS-ACTIVATED HISTIDINE KINASE MAK1-RELATED"/>
    <property type="match status" value="1"/>
</dbReference>
<dbReference type="Proteomes" id="UP001152592">
    <property type="component" value="Unassembled WGS sequence"/>
</dbReference>
<evidence type="ECO:0000256" key="2">
    <source>
        <dbReference type="PROSITE-ProRule" id="PRU00169"/>
    </source>
</evidence>
<gene>
    <name evidence="6" type="ORF">PSALAMII_LOCUS9648</name>
</gene>